<keyword evidence="1" id="KW-0349">Heme</keyword>
<protein>
    <submittedName>
        <fullName evidence="4">Putative heme peroxidase</fullName>
    </submittedName>
</protein>
<keyword evidence="4" id="KW-0560">Oxidoreductase</keyword>
<evidence type="ECO:0000256" key="2">
    <source>
        <dbReference type="ARBA" id="ARBA00022723"/>
    </source>
</evidence>
<evidence type="ECO:0000313" key="4">
    <source>
        <dbReference type="EMBL" id="QDT72630.1"/>
    </source>
</evidence>
<keyword evidence="5" id="KW-1185">Reference proteome</keyword>
<dbReference type="SUPFAM" id="SSF54909">
    <property type="entry name" value="Dimeric alpha+beta barrel"/>
    <property type="match status" value="1"/>
</dbReference>
<name>A0A517TW80_9BACT</name>
<evidence type="ECO:0000313" key="5">
    <source>
        <dbReference type="Proteomes" id="UP000317909"/>
    </source>
</evidence>
<dbReference type="Gene3D" id="3.30.70.1030">
    <property type="entry name" value="Apc35880, domain 1"/>
    <property type="match status" value="2"/>
</dbReference>
<dbReference type="OrthoDB" id="9773646at2"/>
<reference evidence="4 5" key="1">
    <citation type="submission" date="2019-02" db="EMBL/GenBank/DDBJ databases">
        <title>Deep-cultivation of Planctomycetes and their phenomic and genomic characterization uncovers novel biology.</title>
        <authorList>
            <person name="Wiegand S."/>
            <person name="Jogler M."/>
            <person name="Boedeker C."/>
            <person name="Pinto D."/>
            <person name="Vollmers J."/>
            <person name="Rivas-Marin E."/>
            <person name="Kohn T."/>
            <person name="Peeters S.H."/>
            <person name="Heuer A."/>
            <person name="Rast P."/>
            <person name="Oberbeckmann S."/>
            <person name="Bunk B."/>
            <person name="Jeske O."/>
            <person name="Meyerdierks A."/>
            <person name="Storesund J.E."/>
            <person name="Kallscheuer N."/>
            <person name="Luecker S."/>
            <person name="Lage O.M."/>
            <person name="Pohl T."/>
            <person name="Merkel B.J."/>
            <person name="Hornburger P."/>
            <person name="Mueller R.-W."/>
            <person name="Bruemmer F."/>
            <person name="Labrenz M."/>
            <person name="Spormann A.M."/>
            <person name="Op den Camp H."/>
            <person name="Overmann J."/>
            <person name="Amann R."/>
            <person name="Jetten M.S.M."/>
            <person name="Mascher T."/>
            <person name="Medema M.H."/>
            <person name="Devos D.P."/>
            <person name="Kaster A.-K."/>
            <person name="Ovreas L."/>
            <person name="Rohde M."/>
            <person name="Galperin M.Y."/>
            <person name="Jogler C."/>
        </authorList>
    </citation>
    <scope>NUCLEOTIDE SEQUENCE [LARGE SCALE GENOMIC DNA]</scope>
    <source>
        <strain evidence="4 5">I41</strain>
    </source>
</reference>
<dbReference type="InterPro" id="IPR011008">
    <property type="entry name" value="Dimeric_a/b-barrel"/>
</dbReference>
<accession>A0A517TW80</accession>
<dbReference type="GO" id="GO:0020037">
    <property type="term" value="F:heme binding"/>
    <property type="evidence" value="ECO:0007669"/>
    <property type="project" value="InterPro"/>
</dbReference>
<keyword evidence="4" id="KW-0575">Peroxidase</keyword>
<gene>
    <name evidence="4" type="ORF">I41_18120</name>
</gene>
<proteinExistence type="predicted"/>
<dbReference type="RefSeq" id="WP_145432177.1">
    <property type="nucleotide sequence ID" value="NZ_CP036339.1"/>
</dbReference>
<dbReference type="PANTHER" id="PTHR36843:SF1">
    <property type="entry name" value="COPROHEME DECARBOXYLASE"/>
    <property type="match status" value="1"/>
</dbReference>
<dbReference type="PANTHER" id="PTHR36843">
    <property type="entry name" value="HEME-DEPENDENT PEROXIDASE YWFI-RELATED"/>
    <property type="match status" value="1"/>
</dbReference>
<sequence length="282" mass="31452">MHRPSAATQPTESTRQPIDGGWHCSHFYYTWNRDRLADMPPAQVAEGRTALISTLDPAREGGPIRLQTSIVSGAKADFGLMAMDPDPLVVDAVHQQLLTGPLGPAIVPGYSFVSMTEISEYVMSAEQYGARLVAEGETAGSPVYETKLKAYADRLVHMNHQRLTPNFPAYTNTCFYPMNKKRKVGENWFLLPKEVRNDMMSEHAKSGMAYAGKVSQLITVGLGLEDWEWGVTLWATNPEYLKDIVYHMRFDEASARYAEFGPFYASYVSTAAEMLDHCLIGK</sequence>
<keyword evidence="2" id="KW-0479">Metal-binding</keyword>
<dbReference type="Pfam" id="PF06778">
    <property type="entry name" value="Chlor_dismutase"/>
    <property type="match status" value="1"/>
</dbReference>
<dbReference type="GO" id="GO:0046872">
    <property type="term" value="F:metal ion binding"/>
    <property type="evidence" value="ECO:0007669"/>
    <property type="project" value="UniProtKB-KW"/>
</dbReference>
<evidence type="ECO:0000256" key="3">
    <source>
        <dbReference type="ARBA" id="ARBA00023004"/>
    </source>
</evidence>
<organism evidence="4 5">
    <name type="scientific">Lacipirellula limnantheis</name>
    <dbReference type="NCBI Taxonomy" id="2528024"/>
    <lineage>
        <taxon>Bacteria</taxon>
        <taxon>Pseudomonadati</taxon>
        <taxon>Planctomycetota</taxon>
        <taxon>Planctomycetia</taxon>
        <taxon>Pirellulales</taxon>
        <taxon>Lacipirellulaceae</taxon>
        <taxon>Lacipirellula</taxon>
    </lineage>
</organism>
<dbReference type="KEGG" id="llh:I41_18120"/>
<dbReference type="Proteomes" id="UP000317909">
    <property type="component" value="Chromosome"/>
</dbReference>
<dbReference type="GO" id="GO:0004601">
    <property type="term" value="F:peroxidase activity"/>
    <property type="evidence" value="ECO:0007669"/>
    <property type="project" value="UniProtKB-KW"/>
</dbReference>
<dbReference type="EMBL" id="CP036339">
    <property type="protein sequence ID" value="QDT72630.1"/>
    <property type="molecule type" value="Genomic_DNA"/>
</dbReference>
<dbReference type="NCBIfam" id="NF008913">
    <property type="entry name" value="PRK12276.1"/>
    <property type="match status" value="1"/>
</dbReference>
<evidence type="ECO:0000256" key="1">
    <source>
        <dbReference type="ARBA" id="ARBA00022617"/>
    </source>
</evidence>
<dbReference type="InterPro" id="IPR010644">
    <property type="entry name" value="ChdC/CLD"/>
</dbReference>
<dbReference type="AlphaFoldDB" id="A0A517TW80"/>
<keyword evidence="3" id="KW-0408">Iron</keyword>